<evidence type="ECO:0000256" key="2">
    <source>
        <dbReference type="SAM" id="Phobius"/>
    </source>
</evidence>
<protein>
    <submittedName>
        <fullName evidence="3">Uncharacterized protein</fullName>
    </submittedName>
</protein>
<organism evidence="3 4">
    <name type="scientific">Liquidambar formosana</name>
    <name type="common">Formosan gum</name>
    <dbReference type="NCBI Taxonomy" id="63359"/>
    <lineage>
        <taxon>Eukaryota</taxon>
        <taxon>Viridiplantae</taxon>
        <taxon>Streptophyta</taxon>
        <taxon>Embryophyta</taxon>
        <taxon>Tracheophyta</taxon>
        <taxon>Spermatophyta</taxon>
        <taxon>Magnoliopsida</taxon>
        <taxon>eudicotyledons</taxon>
        <taxon>Gunneridae</taxon>
        <taxon>Pentapetalae</taxon>
        <taxon>Saxifragales</taxon>
        <taxon>Altingiaceae</taxon>
        <taxon>Liquidambar</taxon>
    </lineage>
</organism>
<evidence type="ECO:0000313" key="4">
    <source>
        <dbReference type="Proteomes" id="UP001415857"/>
    </source>
</evidence>
<evidence type="ECO:0000313" key="3">
    <source>
        <dbReference type="EMBL" id="KAK9265356.1"/>
    </source>
</evidence>
<comment type="caution">
    <text evidence="3">The sequence shown here is derived from an EMBL/GenBank/DDBJ whole genome shotgun (WGS) entry which is preliminary data.</text>
</comment>
<dbReference type="Proteomes" id="UP001415857">
    <property type="component" value="Unassembled WGS sequence"/>
</dbReference>
<sequence length="186" mass="21016">MVGFVPRMHFLNEVAIIPVLLGMLHINFDYFLTYMDKSYKVSKMLCSSGRCCASLVYTMNLNNIEIHRDEKSNANRLTYFGIQSSDNSTLMSRCLLSISGVKDAPSKRLATGASFTPEIEAKLQGNRSREYVSSWAPIFHPIPDSSTWPILEGPTLIADERLRRGKGRPKSTRLHNEMDIREGRAT</sequence>
<name>A0AAP0N4N9_LIQFO</name>
<reference evidence="3 4" key="1">
    <citation type="journal article" date="2024" name="Plant J.">
        <title>Genome sequences and population genomics reveal climatic adaptation and genomic divergence between two closely related sweetgum species.</title>
        <authorList>
            <person name="Xu W.Q."/>
            <person name="Ren C.Q."/>
            <person name="Zhang X.Y."/>
            <person name="Comes H.P."/>
            <person name="Liu X.H."/>
            <person name="Li Y.G."/>
            <person name="Kettle C.J."/>
            <person name="Jalonen R."/>
            <person name="Gaisberger H."/>
            <person name="Ma Y.Z."/>
            <person name="Qiu Y.X."/>
        </authorList>
    </citation>
    <scope>NUCLEOTIDE SEQUENCE [LARGE SCALE GENOMIC DNA]</scope>
    <source>
        <strain evidence="3">Hangzhou</strain>
    </source>
</reference>
<feature type="transmembrane region" description="Helical" evidence="2">
    <location>
        <begin position="15"/>
        <end position="35"/>
    </location>
</feature>
<keyword evidence="2" id="KW-1133">Transmembrane helix</keyword>
<accession>A0AAP0N4N9</accession>
<gene>
    <name evidence="3" type="ORF">L1049_027226</name>
</gene>
<feature type="compositionally biased region" description="Basic and acidic residues" evidence="1">
    <location>
        <begin position="174"/>
        <end position="186"/>
    </location>
</feature>
<evidence type="ECO:0000256" key="1">
    <source>
        <dbReference type="SAM" id="MobiDB-lite"/>
    </source>
</evidence>
<keyword evidence="2" id="KW-0472">Membrane</keyword>
<proteinExistence type="predicted"/>
<keyword evidence="4" id="KW-1185">Reference proteome</keyword>
<keyword evidence="2" id="KW-0812">Transmembrane</keyword>
<dbReference type="AlphaFoldDB" id="A0AAP0N4N9"/>
<feature type="compositionally biased region" description="Basic residues" evidence="1">
    <location>
        <begin position="163"/>
        <end position="173"/>
    </location>
</feature>
<dbReference type="EMBL" id="JBBPBK010000411">
    <property type="protein sequence ID" value="KAK9265356.1"/>
    <property type="molecule type" value="Genomic_DNA"/>
</dbReference>
<feature type="region of interest" description="Disordered" evidence="1">
    <location>
        <begin position="162"/>
        <end position="186"/>
    </location>
</feature>